<feature type="compositionally biased region" description="Basic and acidic residues" evidence="2">
    <location>
        <begin position="103"/>
        <end position="115"/>
    </location>
</feature>
<evidence type="ECO:0000313" key="3">
    <source>
        <dbReference type="Ensembl" id="ENSMFAP00000052751.1"/>
    </source>
</evidence>
<comment type="similarity">
    <text evidence="1">Belongs to the peptidase C2 family.</text>
</comment>
<proteinExistence type="inferred from homology"/>
<dbReference type="InterPro" id="IPR038765">
    <property type="entry name" value="Papain-like_cys_pep_sf"/>
</dbReference>
<dbReference type="Ensembl" id="ENSMFAT00000075524.1">
    <property type="protein sequence ID" value="ENSMFAP00000052751.1"/>
    <property type="gene ID" value="ENSMFAG00000004701.2"/>
</dbReference>
<dbReference type="GeneTree" id="ENSGT00940000160921"/>
<dbReference type="GO" id="GO:0006508">
    <property type="term" value="P:proteolysis"/>
    <property type="evidence" value="ECO:0007669"/>
    <property type="project" value="InterPro"/>
</dbReference>
<dbReference type="GO" id="GO:0004198">
    <property type="term" value="F:calcium-dependent cysteine-type endopeptidase activity"/>
    <property type="evidence" value="ECO:0007669"/>
    <property type="project" value="InterPro"/>
</dbReference>
<dbReference type="Bgee" id="ENSMFAG00000004701">
    <property type="expression patterns" value="Expressed in colon and 1 other cell type or tissue"/>
</dbReference>
<reference evidence="3" key="2">
    <citation type="submission" date="2025-08" db="UniProtKB">
        <authorList>
            <consortium name="Ensembl"/>
        </authorList>
    </citation>
    <scope>IDENTIFICATION</scope>
</reference>
<accession>A0A7N9CMJ0</accession>
<gene>
    <name evidence="3" type="primary">CAPN13</name>
</gene>
<feature type="region of interest" description="Disordered" evidence="2">
    <location>
        <begin position="77"/>
        <end position="115"/>
    </location>
</feature>
<dbReference type="SUPFAM" id="SSF54001">
    <property type="entry name" value="Cysteine proteinases"/>
    <property type="match status" value="1"/>
</dbReference>
<keyword evidence="4" id="KW-1185">Reference proteome</keyword>
<reference evidence="3" key="3">
    <citation type="submission" date="2025-09" db="UniProtKB">
        <authorList>
            <consortium name="Ensembl"/>
        </authorList>
    </citation>
    <scope>IDENTIFICATION</scope>
</reference>
<reference evidence="3 4" key="1">
    <citation type="submission" date="2013-03" db="EMBL/GenBank/DDBJ databases">
        <authorList>
            <person name="Warren W."/>
            <person name="Wilson R.K."/>
        </authorList>
    </citation>
    <scope>NUCLEOTIDE SEQUENCE</scope>
</reference>
<evidence type="ECO:0000313" key="4">
    <source>
        <dbReference type="Proteomes" id="UP000233100"/>
    </source>
</evidence>
<protein>
    <submittedName>
        <fullName evidence="3">Calpain 13</fullName>
    </submittedName>
</protein>
<dbReference type="Proteomes" id="UP000233100">
    <property type="component" value="Chromosome 13"/>
</dbReference>
<sequence length="115" mass="12796">MLLGKDLGSLLRRVMAYNQESSVETSIIKFKDQDFTTLRDHCLSVGQTFKDETFPAADSSIGQKLLQEKRLSNVIWKRPQVSEPHRSIPAPGSSESPAMAPPAERRLGQTKPEGE</sequence>
<name>A0A7N9CMJ0_MACFA</name>
<evidence type="ECO:0000256" key="2">
    <source>
        <dbReference type="SAM" id="MobiDB-lite"/>
    </source>
</evidence>
<dbReference type="InterPro" id="IPR022684">
    <property type="entry name" value="Calpain_cysteine_protease"/>
</dbReference>
<dbReference type="PRINTS" id="PR00704">
    <property type="entry name" value="CALPAIN"/>
</dbReference>
<organism evidence="3 4">
    <name type="scientific">Macaca fascicularis</name>
    <name type="common">Crab-eating macaque</name>
    <name type="synonym">Cynomolgus monkey</name>
    <dbReference type="NCBI Taxonomy" id="9541"/>
    <lineage>
        <taxon>Eukaryota</taxon>
        <taxon>Metazoa</taxon>
        <taxon>Chordata</taxon>
        <taxon>Craniata</taxon>
        <taxon>Vertebrata</taxon>
        <taxon>Euteleostomi</taxon>
        <taxon>Mammalia</taxon>
        <taxon>Eutheria</taxon>
        <taxon>Euarchontoglires</taxon>
        <taxon>Primates</taxon>
        <taxon>Haplorrhini</taxon>
        <taxon>Catarrhini</taxon>
        <taxon>Cercopithecidae</taxon>
        <taxon>Cercopithecinae</taxon>
        <taxon>Macaca</taxon>
    </lineage>
</organism>
<dbReference type="AlphaFoldDB" id="A0A7N9CMJ0"/>
<evidence type="ECO:0000256" key="1">
    <source>
        <dbReference type="ARBA" id="ARBA00007623"/>
    </source>
</evidence>